<dbReference type="InterPro" id="IPR036291">
    <property type="entry name" value="NAD(P)-bd_dom_sf"/>
</dbReference>
<dbReference type="PANTHER" id="PTHR43245">
    <property type="entry name" value="BIFUNCTIONAL POLYMYXIN RESISTANCE PROTEIN ARNA"/>
    <property type="match status" value="1"/>
</dbReference>
<dbReference type="InterPro" id="IPR001509">
    <property type="entry name" value="Epimerase_deHydtase"/>
</dbReference>
<keyword evidence="3" id="KW-1185">Reference proteome</keyword>
<protein>
    <submittedName>
        <fullName evidence="2">NAD-dependent epimerase/dehydratase family protein</fullName>
    </submittedName>
</protein>
<comment type="caution">
    <text evidence="2">The sequence shown here is derived from an EMBL/GenBank/DDBJ whole genome shotgun (WGS) entry which is preliminary data.</text>
</comment>
<dbReference type="InterPro" id="IPR050177">
    <property type="entry name" value="Lipid_A_modif_metabolic_enz"/>
</dbReference>
<feature type="domain" description="NAD-dependent epimerase/dehydratase" evidence="1">
    <location>
        <begin position="4"/>
        <end position="211"/>
    </location>
</feature>
<proteinExistence type="predicted"/>
<sequence length="306" mass="31961">MAHVLVTGASGFIGRHLVPVLAARGHRVSEAGRRRRPGGGRFVAVGEIGPATDWGGALSGVDAVVHLAGLAHREAAGAAEHFAVNEAGTRRLAEACAQADVRTLVFLSSIAARDGAGAYGRSKRAAERHVLRLSEGQGCTGIVLRPPLVYGADAPGNWGRLLRLAASGVPLPFGQVANRRSLCAVENLCDAVATALAAGLGGAGSGIYEIADREQVSLRDIVSWLRAGMGRPARLLPVPRGLLRVMAVASGRRRLAAALLDDLTLDPGRFMQTFDWVPPETAQAAIVRCGRLHVARGVSEAAWPEP</sequence>
<dbReference type="Gene3D" id="3.40.50.720">
    <property type="entry name" value="NAD(P)-binding Rossmann-like Domain"/>
    <property type="match status" value="1"/>
</dbReference>
<evidence type="ECO:0000313" key="2">
    <source>
        <dbReference type="EMBL" id="MFC0210087.1"/>
    </source>
</evidence>
<dbReference type="RefSeq" id="WP_261519557.1">
    <property type="nucleotide sequence ID" value="NZ_JAODNW010000005.1"/>
</dbReference>
<dbReference type="PANTHER" id="PTHR43245:SF58">
    <property type="entry name" value="BLL5923 PROTEIN"/>
    <property type="match status" value="1"/>
</dbReference>
<dbReference type="Pfam" id="PF01370">
    <property type="entry name" value="Epimerase"/>
    <property type="match status" value="1"/>
</dbReference>
<dbReference type="EMBL" id="JBHLXD010000038">
    <property type="protein sequence ID" value="MFC0210087.1"/>
    <property type="molecule type" value="Genomic_DNA"/>
</dbReference>
<organism evidence="2 3">
    <name type="scientific">Chelativorans intermedius</name>
    <dbReference type="NCBI Taxonomy" id="515947"/>
    <lineage>
        <taxon>Bacteria</taxon>
        <taxon>Pseudomonadati</taxon>
        <taxon>Pseudomonadota</taxon>
        <taxon>Alphaproteobacteria</taxon>
        <taxon>Hyphomicrobiales</taxon>
        <taxon>Phyllobacteriaceae</taxon>
        <taxon>Chelativorans</taxon>
    </lineage>
</organism>
<gene>
    <name evidence="2" type="ORF">ACFFJ2_16945</name>
</gene>
<dbReference type="SUPFAM" id="SSF51735">
    <property type="entry name" value="NAD(P)-binding Rossmann-fold domains"/>
    <property type="match status" value="1"/>
</dbReference>
<name>A0ABV6DBS0_9HYPH</name>
<reference evidence="2 3" key="1">
    <citation type="submission" date="2024-09" db="EMBL/GenBank/DDBJ databases">
        <authorList>
            <person name="Sun Q."/>
            <person name="Mori K."/>
        </authorList>
    </citation>
    <scope>NUCLEOTIDE SEQUENCE [LARGE SCALE GENOMIC DNA]</scope>
    <source>
        <strain evidence="2 3">CCM 8543</strain>
    </source>
</reference>
<evidence type="ECO:0000313" key="3">
    <source>
        <dbReference type="Proteomes" id="UP001589755"/>
    </source>
</evidence>
<accession>A0ABV6DBS0</accession>
<evidence type="ECO:0000259" key="1">
    <source>
        <dbReference type="Pfam" id="PF01370"/>
    </source>
</evidence>
<dbReference type="Proteomes" id="UP001589755">
    <property type="component" value="Unassembled WGS sequence"/>
</dbReference>